<keyword evidence="3" id="KW-1185">Reference proteome</keyword>
<dbReference type="InterPro" id="IPR005114">
    <property type="entry name" value="Helicase_assoc"/>
</dbReference>
<accession>A0ABU2XVK9</accession>
<feature type="domain" description="Helicase-associated" evidence="1">
    <location>
        <begin position="521"/>
        <end position="586"/>
    </location>
</feature>
<dbReference type="Pfam" id="PF03457">
    <property type="entry name" value="HA"/>
    <property type="match status" value="4"/>
</dbReference>
<feature type="domain" description="Helicase-associated" evidence="1">
    <location>
        <begin position="953"/>
        <end position="1008"/>
    </location>
</feature>
<comment type="caution">
    <text evidence="2">The sequence shown here is derived from an EMBL/GenBank/DDBJ whole genome shotgun (WGS) entry which is preliminary data.</text>
</comment>
<dbReference type="RefSeq" id="WP_311730544.1">
    <property type="nucleotide sequence ID" value="NZ_JAVRFD010000040.1"/>
</dbReference>
<protein>
    <submittedName>
        <fullName evidence="2">Helicase associated domain-containing protein</fullName>
    </submittedName>
</protein>
<evidence type="ECO:0000313" key="3">
    <source>
        <dbReference type="Proteomes" id="UP001180754"/>
    </source>
</evidence>
<dbReference type="EMBL" id="JAVRFD010000040">
    <property type="protein sequence ID" value="MDT0549967.1"/>
    <property type="molecule type" value="Genomic_DNA"/>
</dbReference>
<gene>
    <name evidence="2" type="ORF">RND15_46100</name>
</gene>
<dbReference type="Proteomes" id="UP001180754">
    <property type="component" value="Unassembled WGS sequence"/>
</dbReference>
<evidence type="ECO:0000313" key="2">
    <source>
        <dbReference type="EMBL" id="MDT0549967.1"/>
    </source>
</evidence>
<dbReference type="PANTHER" id="PTHR33418">
    <property type="entry name" value="HELICASE-ASSOCIATED"/>
    <property type="match status" value="1"/>
</dbReference>
<dbReference type="PANTHER" id="PTHR33418:SF1">
    <property type="entry name" value="HELICASE-ASSOCIATED DOMAIN-CONTAINING PROTEIN"/>
    <property type="match status" value="1"/>
</dbReference>
<organism evidence="2 3">
    <name type="scientific">Streptomyces lonegramiae</name>
    <dbReference type="NCBI Taxonomy" id="3075524"/>
    <lineage>
        <taxon>Bacteria</taxon>
        <taxon>Bacillati</taxon>
        <taxon>Actinomycetota</taxon>
        <taxon>Actinomycetes</taxon>
        <taxon>Kitasatosporales</taxon>
        <taxon>Streptomycetaceae</taxon>
        <taxon>Streptomyces</taxon>
    </lineage>
</organism>
<feature type="domain" description="Helicase-associated" evidence="1">
    <location>
        <begin position="819"/>
        <end position="875"/>
    </location>
</feature>
<dbReference type="Gene3D" id="6.10.140.530">
    <property type="match status" value="1"/>
</dbReference>
<evidence type="ECO:0000259" key="1">
    <source>
        <dbReference type="Pfam" id="PF03457"/>
    </source>
</evidence>
<name>A0ABU2XVK9_9ACTN</name>
<feature type="domain" description="Helicase-associated" evidence="1">
    <location>
        <begin position="379"/>
        <end position="436"/>
    </location>
</feature>
<reference evidence="2" key="1">
    <citation type="submission" date="2024-05" db="EMBL/GenBank/DDBJ databases">
        <title>30 novel species of actinomycetes from the DSMZ collection.</title>
        <authorList>
            <person name="Nouioui I."/>
        </authorList>
    </citation>
    <scope>NUCLEOTIDE SEQUENCE</scope>
    <source>
        <strain evidence="2">DSM 41529</strain>
    </source>
</reference>
<proteinExistence type="predicted"/>
<sequence length="1070" mass="120956">MHDSLPPQPPRTAAARPGPVRLAPLQGETNLSYLDRLADRYRLGVRDLIPALLQTGGSLFKGYRTDGEVYLNAEARARVSAFCRVPEEILQRALPAWTAQEPLSPDGAGATGRFRFGSVVPAAGEGCRLCTVARTGRTKPARVYLKPHTRICPRHGRWMLGTHWIDGALADTEQVDLAGLPEMVTAHRRHLDLLRHRPDAVRAFEVAHAVVVSWWAQQWPEDEQWPRRVRQLTPQGADPGWWRLLFRDAVTYPETVALTSLLTDERARQRLLADTGGHLPHTLAHTPGLIAQLARVTGRPWLAERIASTSAGPLLLWAQHFVRSPTDAAAADRLWTLHMAHRPRPIARELQSYRDAAHKLEETEDATPLHLGLRHTSTQAFTTGLAHARAYAAVHGHLAAPIGERFNGFALGRWLSNHRKFPAMPPEHVAELEALDPWWRPPWTVLWQRSYYEARDHARAQGGLRPEHGFPTTSFGLGEWLYNQCTGYDTLHPAQQRLLADIGLTPEAVQTARPRRKHMATHFQRALACAHAFADTHGTLVTATTDTVQDGLKLGQWLANQRSKDRAYQNRHGTPSPRALALSAIDPWWNPPWTLEWQRSWHQARTHVQDGHVLDAAAGFPGTTSALATWLTTQCAQYDTLQPDQHDLLAQIGLTADRARSASARPAEREADFAVGLGYARSYHATRRTLAAAIDTVHDGFQLGRWLRRQRQNARTDAHRGGPPSAATKALNRIDPWWCPPWPLAWQRAWQHIHDQIKAGHRLDADHHFRSFAPAQHTWLRQQRNHYDDLHPGQQRLLAGIGLTREAAHTRPLNPYAETALAHARAYAAAHHTLAVAYSTVHDGFPLGRWLNDQRQQARRDTTPNARHQALTTIDPWWNPPWDLAWQRAYTRARTTQTRATGLPADVRTWIRAQHAAWPHLRPQQQQLLTDLDITPEAAARRRTIRVYPTSPGLAHARAYAALNGHLACSKDTRHDGFALGDWLTQKRRAARQGRLSPTTTHALDTLDPWWCPPWPHTWQRTYHQAREQHDASQDHSPTIQRWTEQQRTHWNTLHPTQQHLLTTIGIHPG</sequence>